<reference evidence="1 2" key="1">
    <citation type="journal article" date="2016" name="Nat. Commun.">
        <title>Thousands of microbial genomes shed light on interconnected biogeochemical processes in an aquifer system.</title>
        <authorList>
            <person name="Anantharaman K."/>
            <person name="Brown C.T."/>
            <person name="Hug L.A."/>
            <person name="Sharon I."/>
            <person name="Castelle C.J."/>
            <person name="Probst A.J."/>
            <person name="Thomas B.C."/>
            <person name="Singh A."/>
            <person name="Wilkins M.J."/>
            <person name="Karaoz U."/>
            <person name="Brodie E.L."/>
            <person name="Williams K.H."/>
            <person name="Hubbard S.S."/>
            <person name="Banfield J.F."/>
        </authorList>
    </citation>
    <scope>NUCLEOTIDE SEQUENCE [LARGE SCALE GENOMIC DNA]</scope>
</reference>
<accession>A0A1G2U1I5</accession>
<gene>
    <name evidence="1" type="ORF">A3A96_02585</name>
</gene>
<dbReference type="AlphaFoldDB" id="A0A1G2U1I5"/>
<organism evidence="1 2">
    <name type="scientific">Candidatus Zambryskibacteria bacterium RIFCSPLOWO2_01_FULL_39_39</name>
    <dbReference type="NCBI Taxonomy" id="1802758"/>
    <lineage>
        <taxon>Bacteria</taxon>
        <taxon>Candidatus Zambryskiibacteriota</taxon>
    </lineage>
</organism>
<protein>
    <submittedName>
        <fullName evidence="1">Uncharacterized protein</fullName>
    </submittedName>
</protein>
<comment type="caution">
    <text evidence="1">The sequence shown here is derived from an EMBL/GenBank/DDBJ whole genome shotgun (WGS) entry which is preliminary data.</text>
</comment>
<name>A0A1G2U1I5_9BACT</name>
<evidence type="ECO:0000313" key="2">
    <source>
        <dbReference type="Proteomes" id="UP000177707"/>
    </source>
</evidence>
<dbReference type="Proteomes" id="UP000177707">
    <property type="component" value="Unassembled WGS sequence"/>
</dbReference>
<evidence type="ECO:0000313" key="1">
    <source>
        <dbReference type="EMBL" id="OHB02712.1"/>
    </source>
</evidence>
<sequence>MATVVVFASSLFVTLSLVSLKALELNSGKKNFVLKLISKLDNGTEKLVSILKFKILQLIQSVRYIVLVEAKKVISDLFYDTQERILNEYRIKQDIMMGRKEVLNKGSVSFYLKKIAENKGNGEKGKIE</sequence>
<dbReference type="STRING" id="1802758.A3A96_02585"/>
<dbReference type="EMBL" id="MHWB01000002">
    <property type="protein sequence ID" value="OHB02712.1"/>
    <property type="molecule type" value="Genomic_DNA"/>
</dbReference>
<proteinExistence type="predicted"/>